<feature type="compositionally biased region" description="Basic and acidic residues" evidence="2">
    <location>
        <begin position="20"/>
        <end position="30"/>
    </location>
</feature>
<keyword evidence="3" id="KW-1185">Reference proteome</keyword>
<keyword evidence="1" id="KW-0175">Coiled coil</keyword>
<evidence type="ECO:0000256" key="2">
    <source>
        <dbReference type="SAM" id="MobiDB-lite"/>
    </source>
</evidence>
<accession>A0A1I7ZVK6</accession>
<feature type="region of interest" description="Disordered" evidence="2">
    <location>
        <begin position="1"/>
        <end position="30"/>
    </location>
</feature>
<proteinExistence type="predicted"/>
<organism evidence="3 4">
    <name type="scientific">Steinernema glaseri</name>
    <dbReference type="NCBI Taxonomy" id="37863"/>
    <lineage>
        <taxon>Eukaryota</taxon>
        <taxon>Metazoa</taxon>
        <taxon>Ecdysozoa</taxon>
        <taxon>Nematoda</taxon>
        <taxon>Chromadorea</taxon>
        <taxon>Rhabditida</taxon>
        <taxon>Tylenchina</taxon>
        <taxon>Panagrolaimomorpha</taxon>
        <taxon>Strongyloidoidea</taxon>
        <taxon>Steinernematidae</taxon>
        <taxon>Steinernema</taxon>
    </lineage>
</organism>
<evidence type="ECO:0000313" key="4">
    <source>
        <dbReference type="WBParaSite" id="L893_g30356.t1"/>
    </source>
</evidence>
<dbReference type="Proteomes" id="UP000095287">
    <property type="component" value="Unplaced"/>
</dbReference>
<name>A0A1I7ZVK6_9BILA</name>
<reference evidence="4" key="1">
    <citation type="submission" date="2016-11" db="UniProtKB">
        <authorList>
            <consortium name="WormBaseParasite"/>
        </authorList>
    </citation>
    <scope>IDENTIFICATION</scope>
</reference>
<dbReference type="AlphaFoldDB" id="A0A1I7ZVK6"/>
<dbReference type="WBParaSite" id="L893_g30356.t1">
    <property type="protein sequence ID" value="L893_g30356.t1"/>
    <property type="gene ID" value="L893_g30356"/>
</dbReference>
<protein>
    <submittedName>
        <fullName evidence="4">BZIP domain-containing protein</fullName>
    </submittedName>
</protein>
<evidence type="ECO:0000313" key="3">
    <source>
        <dbReference type="Proteomes" id="UP000095287"/>
    </source>
</evidence>
<sequence length="136" mass="16259">MAPPQKSLDELSKSGQRQRRFQEREREAKKKKDDYVIYLETEFDVIVTDNCTLWERNEQLLAENSNLKIENETIHSRLVQTAAESKRAKLEVGELRKEFEHLQEELKKLRLQLDGNDEYFCKRLNKLKRHKKGTLE</sequence>
<feature type="coiled-coil region" evidence="1">
    <location>
        <begin position="57"/>
        <end position="112"/>
    </location>
</feature>
<evidence type="ECO:0000256" key="1">
    <source>
        <dbReference type="SAM" id="Coils"/>
    </source>
</evidence>